<keyword evidence="3" id="KW-1185">Reference proteome</keyword>
<organism evidence="2 3">
    <name type="scientific">Cyclobacterium xiamenense</name>
    <dbReference type="NCBI Taxonomy" id="1297121"/>
    <lineage>
        <taxon>Bacteria</taxon>
        <taxon>Pseudomonadati</taxon>
        <taxon>Bacteroidota</taxon>
        <taxon>Cytophagia</taxon>
        <taxon>Cytophagales</taxon>
        <taxon>Cyclobacteriaceae</taxon>
        <taxon>Cyclobacterium</taxon>
    </lineage>
</organism>
<feature type="transmembrane region" description="Helical" evidence="1">
    <location>
        <begin position="36"/>
        <end position="53"/>
    </location>
</feature>
<accession>A0A1H6WV59</accession>
<dbReference type="RefSeq" id="WP_092172248.1">
    <property type="nucleotide sequence ID" value="NZ_FNZH01000002.1"/>
</dbReference>
<keyword evidence="1" id="KW-0472">Membrane</keyword>
<dbReference type="EMBL" id="FNZH01000002">
    <property type="protein sequence ID" value="SEJ18197.1"/>
    <property type="molecule type" value="Genomic_DNA"/>
</dbReference>
<evidence type="ECO:0000256" key="1">
    <source>
        <dbReference type="SAM" id="Phobius"/>
    </source>
</evidence>
<evidence type="ECO:0000313" key="3">
    <source>
        <dbReference type="Proteomes" id="UP000199403"/>
    </source>
</evidence>
<sequence>MKKIILKLLSFIGLGLTIIPAILVFSAEMDTDTCKQLMFLGTVLWFVTAPLWMNEKDAASEEG</sequence>
<proteinExistence type="predicted"/>
<reference evidence="3" key="1">
    <citation type="submission" date="2016-10" db="EMBL/GenBank/DDBJ databases">
        <authorList>
            <person name="Varghese N."/>
            <person name="Submissions S."/>
        </authorList>
    </citation>
    <scope>NUCLEOTIDE SEQUENCE [LARGE SCALE GENOMIC DNA]</scope>
    <source>
        <strain evidence="3">IBRC-M 10761</strain>
    </source>
</reference>
<keyword evidence="1" id="KW-0812">Transmembrane</keyword>
<dbReference type="STRING" id="1416801.SAMN05192553_102799"/>
<protein>
    <submittedName>
        <fullName evidence="2">Uncharacterized protein</fullName>
    </submittedName>
</protein>
<keyword evidence="1" id="KW-1133">Transmembrane helix</keyword>
<evidence type="ECO:0000313" key="2">
    <source>
        <dbReference type="EMBL" id="SEJ18197.1"/>
    </source>
</evidence>
<dbReference type="Proteomes" id="UP000199403">
    <property type="component" value="Unassembled WGS sequence"/>
</dbReference>
<name>A0A1H6WV59_9BACT</name>
<dbReference type="AlphaFoldDB" id="A0A1H6WV59"/>
<gene>
    <name evidence="2" type="ORF">SAMN05192553_102799</name>
</gene>
<dbReference type="OrthoDB" id="9814988at2"/>